<dbReference type="PANTHER" id="PTHR21596:SF23">
    <property type="entry name" value="FACTOR OF DNA METHYLATION 4"/>
    <property type="match status" value="1"/>
</dbReference>
<reference evidence="2 3" key="1">
    <citation type="submission" date="2020-10" db="EMBL/GenBank/DDBJ databases">
        <title>The Coptis chinensis genome and diversification of protoberbering-type alkaloids.</title>
        <authorList>
            <person name="Wang B."/>
            <person name="Shu S."/>
            <person name="Song C."/>
            <person name="Liu Y."/>
        </authorList>
    </citation>
    <scope>NUCLEOTIDE SEQUENCE [LARGE SCALE GENOMIC DNA]</scope>
    <source>
        <strain evidence="2">HL-2020</strain>
        <tissue evidence="2">Leaf</tissue>
    </source>
</reference>
<dbReference type="InterPro" id="IPR045177">
    <property type="entry name" value="FDM1-5/IDN2"/>
</dbReference>
<evidence type="ECO:0000313" key="2">
    <source>
        <dbReference type="EMBL" id="KAF9608373.1"/>
    </source>
</evidence>
<dbReference type="AlphaFoldDB" id="A0A835I1N9"/>
<evidence type="ECO:0000313" key="3">
    <source>
        <dbReference type="Proteomes" id="UP000631114"/>
    </source>
</evidence>
<organism evidence="2 3">
    <name type="scientific">Coptis chinensis</name>
    <dbReference type="NCBI Taxonomy" id="261450"/>
    <lineage>
        <taxon>Eukaryota</taxon>
        <taxon>Viridiplantae</taxon>
        <taxon>Streptophyta</taxon>
        <taxon>Embryophyta</taxon>
        <taxon>Tracheophyta</taxon>
        <taxon>Spermatophyta</taxon>
        <taxon>Magnoliopsida</taxon>
        <taxon>Ranunculales</taxon>
        <taxon>Ranunculaceae</taxon>
        <taxon>Coptidoideae</taxon>
        <taxon>Coptis</taxon>
    </lineage>
</organism>
<accession>A0A835I1N9</accession>
<dbReference type="Proteomes" id="UP000631114">
    <property type="component" value="Unassembled WGS sequence"/>
</dbReference>
<dbReference type="OrthoDB" id="1892195at2759"/>
<name>A0A835I1N9_9MAGN</name>
<comment type="caution">
    <text evidence="2">The sequence shown here is derived from an EMBL/GenBank/DDBJ whole genome shotgun (WGS) entry which is preliminary data.</text>
</comment>
<dbReference type="GO" id="GO:0080188">
    <property type="term" value="P:gene silencing by siRNA-directed DNA methylation"/>
    <property type="evidence" value="ECO:0007669"/>
    <property type="project" value="InterPro"/>
</dbReference>
<protein>
    <recommendedName>
        <fullName evidence="1">Factor of DNA methylation 1-5/IDN2 domain-containing protein</fullName>
    </recommendedName>
</protein>
<dbReference type="Pfam" id="PF03469">
    <property type="entry name" value="XH"/>
    <property type="match status" value="1"/>
</dbReference>
<proteinExistence type="predicted"/>
<dbReference type="EMBL" id="JADFTS010000004">
    <property type="protein sequence ID" value="KAF9608373.1"/>
    <property type="molecule type" value="Genomic_DNA"/>
</dbReference>
<sequence length="74" mass="8401">MEVRYHGKAVAKGSLVASTDIKPFRIARYRKYPSNIADDKAAQLCSLWQARLGDSNWYPFKVVHCGADEERRGT</sequence>
<keyword evidence="3" id="KW-1185">Reference proteome</keyword>
<gene>
    <name evidence="2" type="ORF">IFM89_009492</name>
</gene>
<feature type="domain" description="Factor of DNA methylation 1-5/IDN2" evidence="1">
    <location>
        <begin position="20"/>
        <end position="69"/>
    </location>
</feature>
<dbReference type="InterPro" id="IPR005379">
    <property type="entry name" value="FDM1-5/IDN2_XH"/>
</dbReference>
<evidence type="ECO:0000259" key="1">
    <source>
        <dbReference type="Pfam" id="PF03469"/>
    </source>
</evidence>
<dbReference type="PANTHER" id="PTHR21596">
    <property type="entry name" value="RIBONUCLEASE P SUBUNIT P38"/>
    <property type="match status" value="1"/>
</dbReference>